<protein>
    <recommendedName>
        <fullName evidence="8">Glycosyltransferase 2-like domain-containing protein</fullName>
    </recommendedName>
</protein>
<dbReference type="Gene3D" id="3.90.550.10">
    <property type="entry name" value="Spore Coat Polysaccharide Biosynthesis Protein SpsA, Chain A"/>
    <property type="match status" value="1"/>
</dbReference>
<dbReference type="InterPro" id="IPR001173">
    <property type="entry name" value="Glyco_trans_2-like"/>
</dbReference>
<feature type="domain" description="Glycosyltransferase 2-like" evidence="8">
    <location>
        <begin position="8"/>
        <end position="168"/>
    </location>
</feature>
<evidence type="ECO:0000256" key="6">
    <source>
        <dbReference type="ARBA" id="ARBA00022989"/>
    </source>
</evidence>
<accession>A0A1F8CT34</accession>
<dbReference type="EMBL" id="MGHY01000018">
    <property type="protein sequence ID" value="OGM79236.1"/>
    <property type="molecule type" value="Genomic_DNA"/>
</dbReference>
<evidence type="ECO:0000259" key="8">
    <source>
        <dbReference type="Pfam" id="PF00535"/>
    </source>
</evidence>
<keyword evidence="1" id="KW-1003">Cell membrane</keyword>
<evidence type="ECO:0000313" key="9">
    <source>
        <dbReference type="EMBL" id="OGM79236.1"/>
    </source>
</evidence>
<dbReference type="CDD" id="cd04179">
    <property type="entry name" value="DPM_DPG-synthase_like"/>
    <property type="match status" value="1"/>
</dbReference>
<dbReference type="InterPro" id="IPR029044">
    <property type="entry name" value="Nucleotide-diphossugar_trans"/>
</dbReference>
<keyword evidence="7" id="KW-0472">Membrane</keyword>
<dbReference type="GO" id="GO:0099621">
    <property type="term" value="F:undecaprenyl-phosphate 4-deoxy-4-formamido-L-arabinose transferase activity"/>
    <property type="evidence" value="ECO:0007669"/>
    <property type="project" value="TreeGrafter"/>
</dbReference>
<dbReference type="Pfam" id="PF00535">
    <property type="entry name" value="Glycos_transf_2"/>
    <property type="match status" value="1"/>
</dbReference>
<evidence type="ECO:0000256" key="2">
    <source>
        <dbReference type="ARBA" id="ARBA00022676"/>
    </source>
</evidence>
<keyword evidence="4" id="KW-0812">Transmembrane</keyword>
<sequence length="235" mass="27124">MNRLSELSVFFPAYNEEANLRMVVEKAINYLPKIAQKWEVLIVDDGSKDKTGEIADSLAKEYRQIRVIHHRPNRGYGAAFKSGFYNAKYEWIAFTDSDGQFDFRDIDKFIEKQKETSADLVIGYYLGRKVSLQIKITSKIWEILVFLLFGLNVHDIDCGFKLVSKKVISSIPKLESERGAFISSEFLVKARRAGFKIEEVGVRHYVRAGGKPTGRKLNVIMQSFVDLFRLWQRLK</sequence>
<dbReference type="PANTHER" id="PTHR48090:SF3">
    <property type="entry name" value="UNDECAPRENYL-PHOSPHATE 4-DEOXY-4-FORMAMIDO-L-ARABINOSE TRANSFERASE"/>
    <property type="match status" value="1"/>
</dbReference>
<keyword evidence="2" id="KW-0328">Glycosyltransferase</keyword>
<keyword evidence="6" id="KW-1133">Transmembrane helix</keyword>
<evidence type="ECO:0000256" key="7">
    <source>
        <dbReference type="ARBA" id="ARBA00023136"/>
    </source>
</evidence>
<evidence type="ECO:0000256" key="1">
    <source>
        <dbReference type="ARBA" id="ARBA00022475"/>
    </source>
</evidence>
<reference evidence="9 10" key="1">
    <citation type="journal article" date="2016" name="Nat. Commun.">
        <title>Thousands of microbial genomes shed light on interconnected biogeochemical processes in an aquifer system.</title>
        <authorList>
            <person name="Anantharaman K."/>
            <person name="Brown C.T."/>
            <person name="Hug L.A."/>
            <person name="Sharon I."/>
            <person name="Castelle C.J."/>
            <person name="Probst A.J."/>
            <person name="Thomas B.C."/>
            <person name="Singh A."/>
            <person name="Wilkins M.J."/>
            <person name="Karaoz U."/>
            <person name="Brodie E.L."/>
            <person name="Williams K.H."/>
            <person name="Hubbard S.S."/>
            <person name="Banfield J.F."/>
        </authorList>
    </citation>
    <scope>NUCLEOTIDE SEQUENCE [LARGE SCALE GENOMIC DNA]</scope>
</reference>
<evidence type="ECO:0000256" key="5">
    <source>
        <dbReference type="ARBA" id="ARBA00022985"/>
    </source>
</evidence>
<dbReference type="GO" id="GO:0009103">
    <property type="term" value="P:lipopolysaccharide biosynthetic process"/>
    <property type="evidence" value="ECO:0007669"/>
    <property type="project" value="UniProtKB-KW"/>
</dbReference>
<evidence type="ECO:0000256" key="3">
    <source>
        <dbReference type="ARBA" id="ARBA00022679"/>
    </source>
</evidence>
<dbReference type="AlphaFoldDB" id="A0A1F8CT34"/>
<evidence type="ECO:0000256" key="4">
    <source>
        <dbReference type="ARBA" id="ARBA00022692"/>
    </source>
</evidence>
<dbReference type="GO" id="GO:0005886">
    <property type="term" value="C:plasma membrane"/>
    <property type="evidence" value="ECO:0007669"/>
    <property type="project" value="TreeGrafter"/>
</dbReference>
<evidence type="ECO:0000313" key="10">
    <source>
        <dbReference type="Proteomes" id="UP000178999"/>
    </source>
</evidence>
<comment type="caution">
    <text evidence="9">The sequence shown here is derived from an EMBL/GenBank/DDBJ whole genome shotgun (WGS) entry which is preliminary data.</text>
</comment>
<dbReference type="SUPFAM" id="SSF53448">
    <property type="entry name" value="Nucleotide-diphospho-sugar transferases"/>
    <property type="match status" value="1"/>
</dbReference>
<keyword evidence="3" id="KW-0808">Transferase</keyword>
<name>A0A1F8CT34_9BACT</name>
<dbReference type="PANTHER" id="PTHR48090">
    <property type="entry name" value="UNDECAPRENYL-PHOSPHATE 4-DEOXY-4-FORMAMIDO-L-ARABINOSE TRANSFERASE-RELATED"/>
    <property type="match status" value="1"/>
</dbReference>
<keyword evidence="5" id="KW-0448">Lipopolysaccharide biosynthesis</keyword>
<organism evidence="9 10">
    <name type="scientific">Candidatus Woesebacteria bacterium RIFOXYB1_FULL_38_16</name>
    <dbReference type="NCBI Taxonomy" id="1802538"/>
    <lineage>
        <taxon>Bacteria</taxon>
        <taxon>Candidatus Woeseibacteriota</taxon>
    </lineage>
</organism>
<gene>
    <name evidence="9" type="ORF">A2382_00430</name>
</gene>
<proteinExistence type="predicted"/>
<dbReference type="STRING" id="1802538.A2382_00430"/>
<dbReference type="Proteomes" id="UP000178999">
    <property type="component" value="Unassembled WGS sequence"/>
</dbReference>
<dbReference type="InterPro" id="IPR050256">
    <property type="entry name" value="Glycosyltransferase_2"/>
</dbReference>